<reference evidence="2 3" key="1">
    <citation type="submission" date="2019-07" db="EMBL/GenBank/DDBJ databases">
        <title>New species of Amycolatopsis and Streptomyces.</title>
        <authorList>
            <person name="Duangmal K."/>
            <person name="Teo W.F.A."/>
            <person name="Lipun K."/>
        </authorList>
    </citation>
    <scope>NUCLEOTIDE SEQUENCE [LARGE SCALE GENOMIC DNA]</scope>
    <source>
        <strain evidence="2 3">TISTR 2346</strain>
    </source>
</reference>
<protein>
    <submittedName>
        <fullName evidence="2">Uncharacterized protein</fullName>
    </submittedName>
</protein>
<dbReference type="Proteomes" id="UP000326979">
    <property type="component" value="Unassembled WGS sequence"/>
</dbReference>
<dbReference type="AlphaFoldDB" id="A0A5N8W2P1"/>
<evidence type="ECO:0000256" key="1">
    <source>
        <dbReference type="SAM" id="Phobius"/>
    </source>
</evidence>
<sequence length="60" mass="6493">MFLQEVVGAGVRLGVNQLVQAELGLLGVMLLALVTAGIRTRHLPLTGWALFFFVLLMVQA</sequence>
<keyword evidence="1" id="KW-1133">Transmembrane helix</keyword>
<keyword evidence="3" id="KW-1185">Reference proteome</keyword>
<keyword evidence="1" id="KW-0472">Membrane</keyword>
<organism evidence="2 3">
    <name type="scientific">Streptomyces phyllanthi</name>
    <dbReference type="NCBI Taxonomy" id="1803180"/>
    <lineage>
        <taxon>Bacteria</taxon>
        <taxon>Bacillati</taxon>
        <taxon>Actinomycetota</taxon>
        <taxon>Actinomycetes</taxon>
        <taxon>Kitasatosporales</taxon>
        <taxon>Streptomycetaceae</taxon>
        <taxon>Streptomyces</taxon>
    </lineage>
</organism>
<gene>
    <name evidence="2" type="ORF">FNH04_11095</name>
</gene>
<evidence type="ECO:0000313" key="2">
    <source>
        <dbReference type="EMBL" id="MPY40435.1"/>
    </source>
</evidence>
<feature type="transmembrane region" description="Helical" evidence="1">
    <location>
        <begin position="18"/>
        <end position="36"/>
    </location>
</feature>
<dbReference type="EMBL" id="VJZE01000054">
    <property type="protein sequence ID" value="MPY40435.1"/>
    <property type="molecule type" value="Genomic_DNA"/>
</dbReference>
<evidence type="ECO:0000313" key="3">
    <source>
        <dbReference type="Proteomes" id="UP000326979"/>
    </source>
</evidence>
<name>A0A5N8W2P1_9ACTN</name>
<proteinExistence type="predicted"/>
<feature type="transmembrane region" description="Helical" evidence="1">
    <location>
        <begin position="43"/>
        <end position="59"/>
    </location>
</feature>
<dbReference type="RefSeq" id="WP_152782973.1">
    <property type="nucleotide sequence ID" value="NZ_BAABEQ010000085.1"/>
</dbReference>
<keyword evidence="1" id="KW-0812">Transmembrane</keyword>
<accession>A0A5N8W2P1</accession>
<comment type="caution">
    <text evidence="2">The sequence shown here is derived from an EMBL/GenBank/DDBJ whole genome shotgun (WGS) entry which is preliminary data.</text>
</comment>